<dbReference type="AlphaFoldDB" id="A0AAQ1JUT5"/>
<sequence length="110" mass="10784">MVNPMKIRTLLGARAVPRLACAVCVTASLFGGMQAHAQGNSNGANGARGGGPGLPASGVNGVYPAPMQGVEPGVAASGARATRTANRASQRHAHTMSKHPASGASAAVGE</sequence>
<reference evidence="3 4" key="1">
    <citation type="submission" date="2016-10" db="EMBL/GenBank/DDBJ databases">
        <authorList>
            <person name="Varghese N."/>
            <person name="Submissions S."/>
        </authorList>
    </citation>
    <scope>NUCLEOTIDE SEQUENCE [LARGE SCALE GENOMIC DNA]</scope>
    <source>
        <strain evidence="3 4">LMG 22274</strain>
    </source>
</reference>
<evidence type="ECO:0000256" key="2">
    <source>
        <dbReference type="SAM" id="SignalP"/>
    </source>
</evidence>
<keyword evidence="2" id="KW-0732">Signal</keyword>
<feature type="signal peptide" evidence="2">
    <location>
        <begin position="1"/>
        <end position="37"/>
    </location>
</feature>
<proteinExistence type="predicted"/>
<feature type="region of interest" description="Disordered" evidence="1">
    <location>
        <begin position="35"/>
        <end position="110"/>
    </location>
</feature>
<organism evidence="3 4">
    <name type="scientific">Paraburkholderia tropica</name>
    <dbReference type="NCBI Taxonomy" id="92647"/>
    <lineage>
        <taxon>Bacteria</taxon>
        <taxon>Pseudomonadati</taxon>
        <taxon>Pseudomonadota</taxon>
        <taxon>Betaproteobacteria</taxon>
        <taxon>Burkholderiales</taxon>
        <taxon>Burkholderiaceae</taxon>
        <taxon>Paraburkholderia</taxon>
    </lineage>
</organism>
<dbReference type="EMBL" id="FNZM01000009">
    <property type="protein sequence ID" value="SEJ83216.1"/>
    <property type="molecule type" value="Genomic_DNA"/>
</dbReference>
<evidence type="ECO:0000256" key="1">
    <source>
        <dbReference type="SAM" id="MobiDB-lite"/>
    </source>
</evidence>
<feature type="chain" id="PRO_5042855362" evidence="2">
    <location>
        <begin position="38"/>
        <end position="110"/>
    </location>
</feature>
<dbReference type="Proteomes" id="UP000183529">
    <property type="component" value="Unassembled WGS sequence"/>
</dbReference>
<gene>
    <name evidence="3" type="ORF">SAMN05216550_10961</name>
</gene>
<protein>
    <submittedName>
        <fullName evidence="3">Uncharacterized protein</fullName>
    </submittedName>
</protein>
<evidence type="ECO:0000313" key="4">
    <source>
        <dbReference type="Proteomes" id="UP000183529"/>
    </source>
</evidence>
<name>A0AAQ1JUT5_9BURK</name>
<comment type="caution">
    <text evidence="3">The sequence shown here is derived from an EMBL/GenBank/DDBJ whole genome shotgun (WGS) entry which is preliminary data.</text>
</comment>
<accession>A0AAQ1JUT5</accession>
<evidence type="ECO:0000313" key="3">
    <source>
        <dbReference type="EMBL" id="SEJ83216.1"/>
    </source>
</evidence>